<evidence type="ECO:0000256" key="11">
    <source>
        <dbReference type="SAM" id="SignalP"/>
    </source>
</evidence>
<evidence type="ECO:0000256" key="5">
    <source>
        <dbReference type="ARBA" id="ARBA00022729"/>
    </source>
</evidence>
<feature type="chain" id="PRO_5017382875" description="mannan endo-1,6-alpha-mannosidase" evidence="11">
    <location>
        <begin position="23"/>
        <end position="667"/>
    </location>
</feature>
<feature type="compositionally biased region" description="Polar residues" evidence="10">
    <location>
        <begin position="604"/>
        <end position="619"/>
    </location>
</feature>
<dbReference type="Gene3D" id="1.50.10.20">
    <property type="match status" value="1"/>
</dbReference>
<organism evidence="12 13">
    <name type="scientific">Monilinia fructigena</name>
    <dbReference type="NCBI Taxonomy" id="38457"/>
    <lineage>
        <taxon>Eukaryota</taxon>
        <taxon>Fungi</taxon>
        <taxon>Dikarya</taxon>
        <taxon>Ascomycota</taxon>
        <taxon>Pezizomycotina</taxon>
        <taxon>Leotiomycetes</taxon>
        <taxon>Helotiales</taxon>
        <taxon>Sclerotiniaceae</taxon>
        <taxon>Monilinia</taxon>
    </lineage>
</organism>
<proteinExistence type="inferred from homology"/>
<dbReference type="OrthoDB" id="4187847at2759"/>
<name>A0A395IDP5_9HELO</name>
<comment type="caution">
    <text evidence="12">The sequence shown here is derived from an EMBL/GenBank/DDBJ whole genome shotgun (WGS) entry which is preliminary data.</text>
</comment>
<evidence type="ECO:0000256" key="2">
    <source>
        <dbReference type="ARBA" id="ARBA00004308"/>
    </source>
</evidence>
<dbReference type="GO" id="GO:0016052">
    <property type="term" value="P:carbohydrate catabolic process"/>
    <property type="evidence" value="ECO:0007669"/>
    <property type="project" value="InterPro"/>
</dbReference>
<accession>A0A395IDP5</accession>
<dbReference type="GO" id="GO:0012505">
    <property type="term" value="C:endomembrane system"/>
    <property type="evidence" value="ECO:0007669"/>
    <property type="project" value="UniProtKB-SubCell"/>
</dbReference>
<dbReference type="GO" id="GO:0008496">
    <property type="term" value="F:mannan endo-1,6-alpha-mannosidase activity"/>
    <property type="evidence" value="ECO:0007669"/>
    <property type="project" value="UniProtKB-EC"/>
</dbReference>
<keyword evidence="7" id="KW-0472">Membrane</keyword>
<dbReference type="InterPro" id="IPR008928">
    <property type="entry name" value="6-hairpin_glycosidase_sf"/>
</dbReference>
<keyword evidence="8" id="KW-0325">Glycoprotein</keyword>
<keyword evidence="13" id="KW-1185">Reference proteome</keyword>
<comment type="catalytic activity">
    <reaction evidence="1">
        <text>Random hydrolysis of (1-&gt;6)-alpha-D-mannosidic linkages in unbranched (1-&gt;6)-mannans.</text>
        <dbReference type="EC" id="3.2.1.101"/>
    </reaction>
</comment>
<evidence type="ECO:0000256" key="7">
    <source>
        <dbReference type="ARBA" id="ARBA00023136"/>
    </source>
</evidence>
<feature type="region of interest" description="Disordered" evidence="10">
    <location>
        <begin position="447"/>
        <end position="501"/>
    </location>
</feature>
<dbReference type="GO" id="GO:0009272">
    <property type="term" value="P:fungal-type cell wall biogenesis"/>
    <property type="evidence" value="ECO:0007669"/>
    <property type="project" value="TreeGrafter"/>
</dbReference>
<dbReference type="EMBL" id="QKRW01000102">
    <property type="protein sequence ID" value="RAL58084.1"/>
    <property type="molecule type" value="Genomic_DNA"/>
</dbReference>
<evidence type="ECO:0000256" key="6">
    <source>
        <dbReference type="ARBA" id="ARBA00022801"/>
    </source>
</evidence>
<dbReference type="FunFam" id="1.50.10.20:FF:000006">
    <property type="entry name" value="Mannan endo-1,6-alpha-mannosidase"/>
    <property type="match status" value="1"/>
</dbReference>
<dbReference type="PANTHER" id="PTHR12145">
    <property type="entry name" value="MANNAN ENDO-1,6-ALPHA-MANNOSIDASE DCW1"/>
    <property type="match status" value="1"/>
</dbReference>
<feature type="compositionally biased region" description="Low complexity" evidence="10">
    <location>
        <begin position="460"/>
        <end position="476"/>
    </location>
</feature>
<feature type="region of interest" description="Disordered" evidence="10">
    <location>
        <begin position="586"/>
        <end position="619"/>
    </location>
</feature>
<comment type="similarity">
    <text evidence="3">Belongs to the glycosyl hydrolase 76 family.</text>
</comment>
<dbReference type="Proteomes" id="UP000249056">
    <property type="component" value="Unassembled WGS sequence"/>
</dbReference>
<evidence type="ECO:0000256" key="3">
    <source>
        <dbReference type="ARBA" id="ARBA00009699"/>
    </source>
</evidence>
<protein>
    <recommendedName>
        <fullName evidence="4">mannan endo-1,6-alpha-mannosidase</fullName>
        <ecNumber evidence="4">3.2.1.101</ecNumber>
    </recommendedName>
</protein>
<feature type="compositionally biased region" description="Low complexity" evidence="10">
    <location>
        <begin position="586"/>
        <end position="600"/>
    </location>
</feature>
<evidence type="ECO:0000256" key="10">
    <source>
        <dbReference type="SAM" id="MobiDB-lite"/>
    </source>
</evidence>
<keyword evidence="6" id="KW-0378">Hydrolase</keyword>
<dbReference type="EC" id="3.2.1.101" evidence="4"/>
<sequence length="667" mass="70125">MISTKLSRGIILALPIFQSVSGLALDTSDPTSIKNAAGTIAYGLMKYYTGNVTNTPDTIAVLPAPYYWWEAGAMWGSMIDYYHYTGDSSYNDVTKQALESQVGPLFDYMMPNHQKDEGNDDQAFWGFATMSAAEKNFPEPSNTGGFTWVQLTENLWNTQAARWDTSSCGGGLKWQIFSFNNGYTYKNSVSNGAFFQLSARLARYTGNQTYADWAEKVYDWTTKIGLIDAEFNVFDGADDTKGCTDPNEITWTYNNAIFLYGSAVMYNHTTDSAWKSRTESFLKASANFFTSDNVMYEQACETVGTCNNDQYSFKAYLSRFMWATTQMAPFTKNTITTYLTKSASAAAGVCTGDGHACGAKWYTGSSDKILGVGQQMGALEVIQGLLVSSAAPPIVKGQALVQAPSYSTSSAPTSASSTSIVSSSSKKPTVASASSVAVTASSTRVIEANTIETPLPPSTPASSEETPSSTTSTAPAVQTSTAISSGVSSPARTPSSAAQTPSEVYIPSALPSSTIEPSSAIVSAVSSATSLTTPAPVFDTTTTVHIIHSTTVSCSNSSVYANSTSWFAPSSFLSSHRTTALSTSVTAPTHSSASSKSSTALLIDTSTQPTPKSTEASVKGTSIAPTAASAAAAAATTSVSAAVGRNMRVPGTGLVAGMLGAGLLYAF</sequence>
<feature type="signal peptide" evidence="11">
    <location>
        <begin position="1"/>
        <end position="22"/>
    </location>
</feature>
<dbReference type="InterPro" id="IPR014480">
    <property type="entry name" value="Mannan-1_6-alpha_mannosidase"/>
</dbReference>
<dbReference type="PANTHER" id="PTHR12145:SF38">
    <property type="entry name" value="MANNAN ENDO-1,6-ALPHA-MANNOSIDASE"/>
    <property type="match status" value="1"/>
</dbReference>
<reference evidence="12 13" key="1">
    <citation type="submission" date="2018-06" db="EMBL/GenBank/DDBJ databases">
        <title>Genome Sequence of the Brown Rot Fungal Pathogen Monilinia fructigena.</title>
        <authorList>
            <person name="Landi L."/>
            <person name="De Miccolis Angelini R.M."/>
            <person name="Pollastro S."/>
            <person name="Abate D."/>
            <person name="Faretra F."/>
            <person name="Romanazzi G."/>
        </authorList>
    </citation>
    <scope>NUCLEOTIDE SEQUENCE [LARGE SCALE GENOMIC DNA]</scope>
    <source>
        <strain evidence="12 13">Mfrg269</strain>
    </source>
</reference>
<comment type="subcellular location">
    <subcellularLocation>
        <location evidence="2">Endomembrane system</location>
    </subcellularLocation>
</comment>
<keyword evidence="9" id="KW-0326">Glycosidase</keyword>
<keyword evidence="5 11" id="KW-0732">Signal</keyword>
<evidence type="ECO:0000256" key="9">
    <source>
        <dbReference type="ARBA" id="ARBA00023295"/>
    </source>
</evidence>
<dbReference type="SUPFAM" id="SSF48208">
    <property type="entry name" value="Six-hairpin glycosidases"/>
    <property type="match status" value="1"/>
</dbReference>
<evidence type="ECO:0000313" key="13">
    <source>
        <dbReference type="Proteomes" id="UP000249056"/>
    </source>
</evidence>
<evidence type="ECO:0000256" key="8">
    <source>
        <dbReference type="ARBA" id="ARBA00023180"/>
    </source>
</evidence>
<dbReference type="AlphaFoldDB" id="A0A395IDP5"/>
<feature type="compositionally biased region" description="Polar residues" evidence="10">
    <location>
        <begin position="477"/>
        <end position="501"/>
    </location>
</feature>
<gene>
    <name evidence="12" type="ORF">DID88_009697</name>
</gene>
<evidence type="ECO:0000313" key="12">
    <source>
        <dbReference type="EMBL" id="RAL58084.1"/>
    </source>
</evidence>
<evidence type="ECO:0000256" key="4">
    <source>
        <dbReference type="ARBA" id="ARBA00012350"/>
    </source>
</evidence>
<dbReference type="Pfam" id="PF03663">
    <property type="entry name" value="Glyco_hydro_76"/>
    <property type="match status" value="1"/>
</dbReference>
<evidence type="ECO:0000256" key="1">
    <source>
        <dbReference type="ARBA" id="ARBA00001452"/>
    </source>
</evidence>
<dbReference type="InterPro" id="IPR005198">
    <property type="entry name" value="Glyco_hydro_76"/>
</dbReference>